<evidence type="ECO:0000313" key="4">
    <source>
        <dbReference type="Proteomes" id="UP001501411"/>
    </source>
</evidence>
<gene>
    <name evidence="3" type="ORF">GCM10023231_29530</name>
</gene>
<feature type="chain" id="PRO_5045159116" description="Galactose oxidase" evidence="2">
    <location>
        <begin position="23"/>
        <end position="862"/>
    </location>
</feature>
<dbReference type="PANTHER" id="PTHR35807:SF1">
    <property type="entry name" value="TRANSCRIPTIONAL REGULATOR REDD"/>
    <property type="match status" value="1"/>
</dbReference>
<feature type="signal peptide" evidence="2">
    <location>
        <begin position="1"/>
        <end position="22"/>
    </location>
</feature>
<evidence type="ECO:0000313" key="3">
    <source>
        <dbReference type="EMBL" id="GAA4798869.1"/>
    </source>
</evidence>
<dbReference type="PANTHER" id="PTHR35807">
    <property type="entry name" value="TRANSCRIPTIONAL REGULATOR REDD-RELATED"/>
    <property type="match status" value="1"/>
</dbReference>
<dbReference type="SUPFAM" id="SSF50965">
    <property type="entry name" value="Galactose oxidase, central domain"/>
    <property type="match status" value="1"/>
</dbReference>
<keyword evidence="2" id="KW-0732">Signal</keyword>
<evidence type="ECO:0008006" key="5">
    <source>
        <dbReference type="Google" id="ProtNLM"/>
    </source>
</evidence>
<sequence>MCSTSRLILLILLSLTRLGVFATEKEIEPKFYGLKFLSHDVNQDQRTGLNLTADGDLSFPDDGFSMAFDLKLCMEYHTYGYVFKVIANDESSFDLVSNLLQQKVSFILNERKKVVESKGLVDSLLFVNEQWIPVKVTFNKHHIWLKIGNYSTTLAHSFHDFKHIKIYFGLNKHAYYYTADVPPMTIRNIVIQSQGKVIRSWKLAYHNRTEVLDDIKGTRASVINGSWEIDKHAHWEKVASLNLANQQAQVAFDSLGGRIFAVTANNIYTFSIAEKKMDSVRVAKGNPYLGVSRQLIYDQVSKQLISYTHMFPQLDTYNFQTNEWSLSPTRIIDAKQHHNHTIDRQRNKLIMLMGYGYHQYDGTLLERSLDGSGQWKTNVLDPPIAPRYLAALGVEDDNHVLLLGGYGSISGKQEESPRNFYDLYRINLRTGKTAKLWFFSNDSNHFTFSNSMVVDKAKNKLYALAYNNDSYHSKLYLCAFDLVTKHPKPLVVSDSIAYHFLDVKSYCDLFLHAQTSTLYALVSHEKQPGQQMVEIYALAFPPIAEDAIIQVSQNSHYVNIAILMACVLLLLVMSALIIRWRIKRRRAITDTSIEPKTDSSFIQQAIAEHIVPVVTKSKQVQYPSVLLIGGFQVFAKNGENMTAEFTPIVRNIFLMLLFNTLKDQKGTTSQQLDETFWFDMERSKALNNRGVNIRKLRLLLKTLDSIDLMNKNGYWKLQMDHHIFCDYKEIMLLLHEIKQKKIANKEQLAKLVNLATDELLPDISAEWLDRFKSEYQTLLVEILLNVLSQTDIKSDPKLLLKIVDVILVHDCIEEDAIRLKCRILYQTGQKGLSKQTFDKFYADYKRILDAVPHFTYDDIILN</sequence>
<keyword evidence="1" id="KW-0472">Membrane</keyword>
<keyword evidence="1" id="KW-0812">Transmembrane</keyword>
<dbReference type="EMBL" id="BAABIQ010000040">
    <property type="protein sequence ID" value="GAA4798869.1"/>
    <property type="molecule type" value="Genomic_DNA"/>
</dbReference>
<evidence type="ECO:0000256" key="2">
    <source>
        <dbReference type="SAM" id="SignalP"/>
    </source>
</evidence>
<dbReference type="InterPro" id="IPR011043">
    <property type="entry name" value="Gal_Oxase/kelch_b-propeller"/>
</dbReference>
<accession>A0ABP9BQ84</accession>
<keyword evidence="1" id="KW-1133">Transmembrane helix</keyword>
<organism evidence="3 4">
    <name type="scientific">Olivibacter ginsenosidimutans</name>
    <dbReference type="NCBI Taxonomy" id="1176537"/>
    <lineage>
        <taxon>Bacteria</taxon>
        <taxon>Pseudomonadati</taxon>
        <taxon>Bacteroidota</taxon>
        <taxon>Sphingobacteriia</taxon>
        <taxon>Sphingobacteriales</taxon>
        <taxon>Sphingobacteriaceae</taxon>
        <taxon>Olivibacter</taxon>
    </lineage>
</organism>
<proteinExistence type="predicted"/>
<dbReference type="Proteomes" id="UP001501411">
    <property type="component" value="Unassembled WGS sequence"/>
</dbReference>
<name>A0ABP9BQ84_9SPHI</name>
<feature type="transmembrane region" description="Helical" evidence="1">
    <location>
        <begin position="557"/>
        <end position="578"/>
    </location>
</feature>
<reference evidence="4" key="1">
    <citation type="journal article" date="2019" name="Int. J. Syst. Evol. Microbiol.">
        <title>The Global Catalogue of Microorganisms (GCM) 10K type strain sequencing project: providing services to taxonomists for standard genome sequencing and annotation.</title>
        <authorList>
            <consortium name="The Broad Institute Genomics Platform"/>
            <consortium name="The Broad Institute Genome Sequencing Center for Infectious Disease"/>
            <person name="Wu L."/>
            <person name="Ma J."/>
        </authorList>
    </citation>
    <scope>NUCLEOTIDE SEQUENCE [LARGE SCALE GENOMIC DNA]</scope>
    <source>
        <strain evidence="4">JCM 18200</strain>
    </source>
</reference>
<dbReference type="InterPro" id="IPR015915">
    <property type="entry name" value="Kelch-typ_b-propeller"/>
</dbReference>
<evidence type="ECO:0000256" key="1">
    <source>
        <dbReference type="SAM" id="Phobius"/>
    </source>
</evidence>
<comment type="caution">
    <text evidence="3">The sequence shown here is derived from an EMBL/GenBank/DDBJ whole genome shotgun (WGS) entry which is preliminary data.</text>
</comment>
<dbReference type="Gene3D" id="2.120.10.80">
    <property type="entry name" value="Kelch-type beta propeller"/>
    <property type="match status" value="1"/>
</dbReference>
<dbReference type="RefSeq" id="WP_345232583.1">
    <property type="nucleotide sequence ID" value="NZ_BAABIQ010000040.1"/>
</dbReference>
<protein>
    <recommendedName>
        <fullName evidence="5">Galactose oxidase</fullName>
    </recommendedName>
</protein>
<keyword evidence="4" id="KW-1185">Reference proteome</keyword>
<dbReference type="InterPro" id="IPR051677">
    <property type="entry name" value="AfsR-DnrI-RedD_regulator"/>
</dbReference>